<dbReference type="GO" id="GO:0008021">
    <property type="term" value="C:synaptic vesicle"/>
    <property type="evidence" value="ECO:0007669"/>
    <property type="project" value="TreeGrafter"/>
</dbReference>
<evidence type="ECO:0000256" key="1">
    <source>
        <dbReference type="ARBA" id="ARBA00023065"/>
    </source>
</evidence>
<reference evidence="2" key="1">
    <citation type="journal article" date="2021" name="Genome Biol. Evol.">
        <title>A High-Quality Reference Genome for a Parasitic Bivalve with Doubly Uniparental Inheritance (Bivalvia: Unionida).</title>
        <authorList>
            <person name="Smith C.H."/>
        </authorList>
    </citation>
    <scope>NUCLEOTIDE SEQUENCE</scope>
    <source>
        <strain evidence="2">CHS0354</strain>
    </source>
</reference>
<dbReference type="PANTHER" id="PTHR45711:SF6">
    <property type="entry name" value="CHLORIDE CHANNEL PROTEIN"/>
    <property type="match status" value="1"/>
</dbReference>
<gene>
    <name evidence="2" type="ORF">CHS0354_010706</name>
</gene>
<sequence length="210" mass="23734">MYFMDDDRSIAETELLLMDYRPMATANRGSSQTNYNTETFTNGLAASQFSGSSTDEDMIDAGETDTAVNIRTHFQDVDREKLYSSSNLVDTLEDLPPGIGQYDDFHTIDWLRDIARDTLRHRQIVKKKHAGFVEWLKGAHDAWSGWMCVLLVGVATGTVAGFVDIGTSWMSDLKEGICRQAFWLNREQCCWSANDTTLDENRCSQVSMMT</sequence>
<dbReference type="PANTHER" id="PTHR45711">
    <property type="entry name" value="CHLORIDE CHANNEL PROTEIN"/>
    <property type="match status" value="1"/>
</dbReference>
<comment type="caution">
    <text evidence="2">The sequence shown here is derived from an EMBL/GenBank/DDBJ whole genome shotgun (WGS) entry which is preliminary data.</text>
</comment>
<protein>
    <recommendedName>
        <fullName evidence="4">H(+)/Cl(-) exchange transporter 3</fullName>
    </recommendedName>
</protein>
<dbReference type="EMBL" id="JAEAOA010000672">
    <property type="protein sequence ID" value="KAK3607650.1"/>
    <property type="molecule type" value="Genomic_DNA"/>
</dbReference>
<accession>A0AAE0WBT2</accession>
<evidence type="ECO:0000313" key="3">
    <source>
        <dbReference type="Proteomes" id="UP001195483"/>
    </source>
</evidence>
<dbReference type="GO" id="GO:0005247">
    <property type="term" value="F:voltage-gated chloride channel activity"/>
    <property type="evidence" value="ECO:0007669"/>
    <property type="project" value="TreeGrafter"/>
</dbReference>
<keyword evidence="3" id="KW-1185">Reference proteome</keyword>
<dbReference type="GO" id="GO:0005769">
    <property type="term" value="C:early endosome"/>
    <property type="evidence" value="ECO:0007669"/>
    <property type="project" value="TreeGrafter"/>
</dbReference>
<dbReference type="Proteomes" id="UP001195483">
    <property type="component" value="Unassembled WGS sequence"/>
</dbReference>
<dbReference type="AlphaFoldDB" id="A0AAE0WBT2"/>
<reference evidence="2" key="2">
    <citation type="journal article" date="2021" name="Genome Biol. Evol.">
        <title>Developing a high-quality reference genome for a parasitic bivalve with doubly uniparental inheritance (Bivalvia: Unionida).</title>
        <authorList>
            <person name="Smith C.H."/>
        </authorList>
    </citation>
    <scope>NUCLEOTIDE SEQUENCE</scope>
    <source>
        <strain evidence="2">CHS0354</strain>
        <tissue evidence="2">Mantle</tissue>
    </source>
</reference>
<evidence type="ECO:0000313" key="2">
    <source>
        <dbReference type="EMBL" id="KAK3607650.1"/>
    </source>
</evidence>
<dbReference type="GO" id="GO:0005886">
    <property type="term" value="C:plasma membrane"/>
    <property type="evidence" value="ECO:0007669"/>
    <property type="project" value="TreeGrafter"/>
</dbReference>
<name>A0AAE0WBT2_9BIVA</name>
<reference evidence="2" key="3">
    <citation type="submission" date="2023-05" db="EMBL/GenBank/DDBJ databases">
        <authorList>
            <person name="Smith C.H."/>
        </authorList>
    </citation>
    <scope>NUCLEOTIDE SEQUENCE</scope>
    <source>
        <strain evidence="2">CHS0354</strain>
        <tissue evidence="2">Mantle</tissue>
    </source>
</reference>
<proteinExistence type="predicted"/>
<organism evidence="2 3">
    <name type="scientific">Potamilus streckersoni</name>
    <dbReference type="NCBI Taxonomy" id="2493646"/>
    <lineage>
        <taxon>Eukaryota</taxon>
        <taxon>Metazoa</taxon>
        <taxon>Spiralia</taxon>
        <taxon>Lophotrochozoa</taxon>
        <taxon>Mollusca</taxon>
        <taxon>Bivalvia</taxon>
        <taxon>Autobranchia</taxon>
        <taxon>Heteroconchia</taxon>
        <taxon>Palaeoheterodonta</taxon>
        <taxon>Unionida</taxon>
        <taxon>Unionoidea</taxon>
        <taxon>Unionidae</taxon>
        <taxon>Ambleminae</taxon>
        <taxon>Lampsilini</taxon>
        <taxon>Potamilus</taxon>
    </lineage>
</organism>
<evidence type="ECO:0008006" key="4">
    <source>
        <dbReference type="Google" id="ProtNLM"/>
    </source>
</evidence>
<keyword evidence="1" id="KW-0813">Transport</keyword>
<dbReference type="GO" id="GO:0005794">
    <property type="term" value="C:Golgi apparatus"/>
    <property type="evidence" value="ECO:0007669"/>
    <property type="project" value="TreeGrafter"/>
</dbReference>
<keyword evidence="1" id="KW-0406">Ion transport</keyword>